<comment type="caution">
    <text evidence="7">The sequence shown here is derived from an EMBL/GenBank/DDBJ whole genome shotgun (WGS) entry which is preliminary data.</text>
</comment>
<feature type="compositionally biased region" description="Basic and acidic residues" evidence="5">
    <location>
        <begin position="35"/>
        <end position="44"/>
    </location>
</feature>
<evidence type="ECO:0000313" key="8">
    <source>
        <dbReference type="Proteomes" id="UP001165122"/>
    </source>
</evidence>
<evidence type="ECO:0000256" key="2">
    <source>
        <dbReference type="ARBA" id="ARBA00005022"/>
    </source>
</evidence>
<feature type="domain" description="TauD/TfdA-like" evidence="6">
    <location>
        <begin position="145"/>
        <end position="420"/>
    </location>
</feature>
<dbReference type="Gene3D" id="3.60.130.10">
    <property type="entry name" value="Clavaminate synthase-like"/>
    <property type="match status" value="1"/>
</dbReference>
<evidence type="ECO:0000313" key="7">
    <source>
        <dbReference type="EMBL" id="GMI10844.1"/>
    </source>
</evidence>
<evidence type="ECO:0000259" key="6">
    <source>
        <dbReference type="Pfam" id="PF02668"/>
    </source>
</evidence>
<dbReference type="InterPro" id="IPR050411">
    <property type="entry name" value="AlphaKG_dependent_hydroxylases"/>
</dbReference>
<comment type="cofactor">
    <cofactor evidence="1">
        <name>L-ascorbate</name>
        <dbReference type="ChEBI" id="CHEBI:38290"/>
    </cofactor>
</comment>
<sequence>MHQALAPRLLKSNQFISLTRYLSTSQPTYSYSSLNHDDKADRSLHSSHPPLLPSSPHLPPQFIDSANPSNYDENFQRNDVEICEESGVKRGLIKGKEYTNLSSKYLDSISTPHPISCTPQNLKTFQPPSLSLWTGSTLPISSLTLDYSSVVDPSSSSATSLALSHLYTHGLLLLKNSPPTESSIYNLSLSFTGPSIVFNPPPPPSVYTSNSGPLRTLYGSTWSTTTNSIQGSNTSTSDSAYSQSSLPLHTDNTYFNTPPGLQIFGMVRPAEDGSGRSTYLDGFKAASKLREICPQSFNILTKTIFKYRYIDDITGWHLEGCGPIIEVDNYSGEVKGIRHNDLDRVGCLPDAGCVDVSSFYNEVNSALQKWDDIVNDEENKFVIGLKEGDCVVVYNRRVMHGRESFRLREGEEGRSIVGCYTGADELESRWRCLFTK</sequence>
<dbReference type="PANTHER" id="PTHR10696:SF51">
    <property type="entry name" value="TRIMETHYLLYSINE DIOXYGENASE, MITOCHONDRIAL"/>
    <property type="match status" value="1"/>
</dbReference>
<accession>A0A9W7FEX7</accession>
<dbReference type="GO" id="GO:0005739">
    <property type="term" value="C:mitochondrion"/>
    <property type="evidence" value="ECO:0007669"/>
    <property type="project" value="TreeGrafter"/>
</dbReference>
<dbReference type="InterPro" id="IPR003819">
    <property type="entry name" value="TauD/TfdA-like"/>
</dbReference>
<evidence type="ECO:0000256" key="3">
    <source>
        <dbReference type="ARBA" id="ARBA00022873"/>
    </source>
</evidence>
<dbReference type="OrthoDB" id="408743at2759"/>
<dbReference type="EMBL" id="BRXW01000153">
    <property type="protein sequence ID" value="GMI10844.1"/>
    <property type="molecule type" value="Genomic_DNA"/>
</dbReference>
<dbReference type="AlphaFoldDB" id="A0A9W7FEX7"/>
<proteinExistence type="predicted"/>
<dbReference type="SUPFAM" id="SSF51197">
    <property type="entry name" value="Clavaminate synthase-like"/>
    <property type="match status" value="1"/>
</dbReference>
<dbReference type="PANTHER" id="PTHR10696">
    <property type="entry name" value="GAMMA-BUTYROBETAINE HYDROXYLASE-RELATED"/>
    <property type="match status" value="1"/>
</dbReference>
<protein>
    <recommendedName>
        <fullName evidence="6">TauD/TfdA-like domain-containing protein</fullName>
    </recommendedName>
</protein>
<name>A0A9W7FEX7_9STRA</name>
<organism evidence="7 8">
    <name type="scientific">Triparma laevis f. longispina</name>
    <dbReference type="NCBI Taxonomy" id="1714387"/>
    <lineage>
        <taxon>Eukaryota</taxon>
        <taxon>Sar</taxon>
        <taxon>Stramenopiles</taxon>
        <taxon>Ochrophyta</taxon>
        <taxon>Bolidophyceae</taxon>
        <taxon>Parmales</taxon>
        <taxon>Triparmaceae</taxon>
        <taxon>Triparma</taxon>
    </lineage>
</organism>
<keyword evidence="4" id="KW-0560">Oxidoreductase</keyword>
<dbReference type="Pfam" id="PF02668">
    <property type="entry name" value="TauD"/>
    <property type="match status" value="1"/>
</dbReference>
<reference evidence="8" key="1">
    <citation type="journal article" date="2023" name="Commun. Biol.">
        <title>Genome analysis of Parmales, the sister group of diatoms, reveals the evolutionary specialization of diatoms from phago-mixotrophs to photoautotrophs.</title>
        <authorList>
            <person name="Ban H."/>
            <person name="Sato S."/>
            <person name="Yoshikawa S."/>
            <person name="Yamada K."/>
            <person name="Nakamura Y."/>
            <person name="Ichinomiya M."/>
            <person name="Sato N."/>
            <person name="Blanc-Mathieu R."/>
            <person name="Endo H."/>
            <person name="Kuwata A."/>
            <person name="Ogata H."/>
        </authorList>
    </citation>
    <scope>NUCLEOTIDE SEQUENCE [LARGE SCALE GENOMIC DNA]</scope>
    <source>
        <strain evidence="8">NIES 3700</strain>
    </source>
</reference>
<feature type="compositionally biased region" description="Pro residues" evidence="5">
    <location>
        <begin position="50"/>
        <end position="59"/>
    </location>
</feature>
<dbReference type="GO" id="GO:0045329">
    <property type="term" value="P:carnitine biosynthetic process"/>
    <property type="evidence" value="ECO:0007669"/>
    <property type="project" value="UniProtKB-KW"/>
</dbReference>
<evidence type="ECO:0000256" key="5">
    <source>
        <dbReference type="SAM" id="MobiDB-lite"/>
    </source>
</evidence>
<keyword evidence="8" id="KW-1185">Reference proteome</keyword>
<keyword evidence="3" id="KW-0124">Carnitine biosynthesis</keyword>
<evidence type="ECO:0000256" key="1">
    <source>
        <dbReference type="ARBA" id="ARBA00001961"/>
    </source>
</evidence>
<evidence type="ECO:0000256" key="4">
    <source>
        <dbReference type="ARBA" id="ARBA00023002"/>
    </source>
</evidence>
<comment type="pathway">
    <text evidence="2">Amine and polyamine biosynthesis; carnitine biosynthesis.</text>
</comment>
<gene>
    <name evidence="7" type="ORF">TrLO_g15787</name>
</gene>
<feature type="region of interest" description="Disordered" evidence="5">
    <location>
        <begin position="28"/>
        <end position="60"/>
    </location>
</feature>
<dbReference type="Proteomes" id="UP001165122">
    <property type="component" value="Unassembled WGS sequence"/>
</dbReference>
<dbReference type="GO" id="GO:0016491">
    <property type="term" value="F:oxidoreductase activity"/>
    <property type="evidence" value="ECO:0007669"/>
    <property type="project" value="UniProtKB-KW"/>
</dbReference>
<dbReference type="InterPro" id="IPR042098">
    <property type="entry name" value="TauD-like_sf"/>
</dbReference>